<sequence length="125" mass="14100">MKSLIVDNDANDNEDADEDEDEARLEAETKAICDNLNEMWYYVFCIDVRSFLGVIAQVMNGTEKSPQVYLAATRALNNILKAASLFKYAENRCTALQRSVLAKVICEATLVDDPHIRNSAMECFR</sequence>
<evidence type="ECO:0000313" key="3">
    <source>
        <dbReference type="Proteomes" id="UP001237642"/>
    </source>
</evidence>
<dbReference type="InterPro" id="IPR011989">
    <property type="entry name" value="ARM-like"/>
</dbReference>
<evidence type="ECO:0000313" key="2">
    <source>
        <dbReference type="EMBL" id="KAK1352909.1"/>
    </source>
</evidence>
<keyword evidence="3" id="KW-1185">Reference proteome</keyword>
<proteinExistence type="predicted"/>
<dbReference type="AlphaFoldDB" id="A0AAD8LYJ6"/>
<gene>
    <name evidence="2" type="ORF">POM88_052747</name>
</gene>
<feature type="region of interest" description="Disordered" evidence="1">
    <location>
        <begin position="1"/>
        <end position="23"/>
    </location>
</feature>
<comment type="caution">
    <text evidence="2">The sequence shown here is derived from an EMBL/GenBank/DDBJ whole genome shotgun (WGS) entry which is preliminary data.</text>
</comment>
<accession>A0AAD8LYJ6</accession>
<protein>
    <submittedName>
        <fullName evidence="2">Uncharacterized protein</fullName>
    </submittedName>
</protein>
<dbReference type="Proteomes" id="UP001237642">
    <property type="component" value="Unassembled WGS sequence"/>
</dbReference>
<feature type="compositionally biased region" description="Acidic residues" evidence="1">
    <location>
        <begin position="9"/>
        <end position="23"/>
    </location>
</feature>
<evidence type="ECO:0000256" key="1">
    <source>
        <dbReference type="SAM" id="MobiDB-lite"/>
    </source>
</evidence>
<dbReference type="Gene3D" id="1.25.10.10">
    <property type="entry name" value="Leucine-rich Repeat Variant"/>
    <property type="match status" value="1"/>
</dbReference>
<reference evidence="2" key="1">
    <citation type="submission" date="2023-02" db="EMBL/GenBank/DDBJ databases">
        <title>Genome of toxic invasive species Heracleum sosnowskyi carries increased number of genes despite the absence of recent whole-genome duplications.</title>
        <authorList>
            <person name="Schelkunov M."/>
            <person name="Shtratnikova V."/>
            <person name="Makarenko M."/>
            <person name="Klepikova A."/>
            <person name="Omelchenko D."/>
            <person name="Novikova G."/>
            <person name="Obukhova E."/>
            <person name="Bogdanov V."/>
            <person name="Penin A."/>
            <person name="Logacheva M."/>
        </authorList>
    </citation>
    <scope>NUCLEOTIDE SEQUENCE</scope>
    <source>
        <strain evidence="2">Hsosn_3</strain>
        <tissue evidence="2">Leaf</tissue>
    </source>
</reference>
<dbReference type="EMBL" id="JAUIZM010000014">
    <property type="protein sequence ID" value="KAK1352909.1"/>
    <property type="molecule type" value="Genomic_DNA"/>
</dbReference>
<reference evidence="2" key="2">
    <citation type="submission" date="2023-05" db="EMBL/GenBank/DDBJ databases">
        <authorList>
            <person name="Schelkunov M.I."/>
        </authorList>
    </citation>
    <scope>NUCLEOTIDE SEQUENCE</scope>
    <source>
        <strain evidence="2">Hsosn_3</strain>
        <tissue evidence="2">Leaf</tissue>
    </source>
</reference>
<organism evidence="2 3">
    <name type="scientific">Heracleum sosnowskyi</name>
    <dbReference type="NCBI Taxonomy" id="360622"/>
    <lineage>
        <taxon>Eukaryota</taxon>
        <taxon>Viridiplantae</taxon>
        <taxon>Streptophyta</taxon>
        <taxon>Embryophyta</taxon>
        <taxon>Tracheophyta</taxon>
        <taxon>Spermatophyta</taxon>
        <taxon>Magnoliopsida</taxon>
        <taxon>eudicotyledons</taxon>
        <taxon>Gunneridae</taxon>
        <taxon>Pentapetalae</taxon>
        <taxon>asterids</taxon>
        <taxon>campanulids</taxon>
        <taxon>Apiales</taxon>
        <taxon>Apiaceae</taxon>
        <taxon>Apioideae</taxon>
        <taxon>apioid superclade</taxon>
        <taxon>Tordylieae</taxon>
        <taxon>Tordyliinae</taxon>
        <taxon>Heracleum</taxon>
    </lineage>
</organism>
<name>A0AAD8LYJ6_9APIA</name>